<dbReference type="EMBL" id="VSSQ01062411">
    <property type="protein sequence ID" value="MPN15595.1"/>
    <property type="molecule type" value="Genomic_DNA"/>
</dbReference>
<dbReference type="AlphaFoldDB" id="A0A645FMF2"/>
<comment type="caution">
    <text evidence="1">The sequence shown here is derived from an EMBL/GenBank/DDBJ whole genome shotgun (WGS) entry which is preliminary data.</text>
</comment>
<reference evidence="1" key="1">
    <citation type="submission" date="2019-08" db="EMBL/GenBank/DDBJ databases">
        <authorList>
            <person name="Kucharzyk K."/>
            <person name="Murdoch R.W."/>
            <person name="Higgins S."/>
            <person name="Loffler F."/>
        </authorList>
    </citation>
    <scope>NUCLEOTIDE SEQUENCE</scope>
</reference>
<protein>
    <submittedName>
        <fullName evidence="1">Uncharacterized protein</fullName>
    </submittedName>
</protein>
<sequence length="74" mass="9042">MIMPLTNRLHNDILILTDLPNFVNLRRKMPLKSIFINMYKTQLKFKRSAQSSYMEFMFENYIKNKKPDFNQAFY</sequence>
<name>A0A645FMF2_9ZZZZ</name>
<organism evidence="1">
    <name type="scientific">bioreactor metagenome</name>
    <dbReference type="NCBI Taxonomy" id="1076179"/>
    <lineage>
        <taxon>unclassified sequences</taxon>
        <taxon>metagenomes</taxon>
        <taxon>ecological metagenomes</taxon>
    </lineage>
</organism>
<proteinExistence type="predicted"/>
<evidence type="ECO:0000313" key="1">
    <source>
        <dbReference type="EMBL" id="MPN15595.1"/>
    </source>
</evidence>
<gene>
    <name evidence="1" type="ORF">SDC9_162929</name>
</gene>
<accession>A0A645FMF2</accession>